<keyword evidence="3" id="KW-1185">Reference proteome</keyword>
<sequence>MIVMDNKNLVSGSNALAPKYKPYNPSIDEEFEKLRREKEKKKKALAQKRLKTKAKIIAYIIAAFAIGVVLVLRYSAVYNLQKQLLVVTTDSSSLNMENENLKVQLLKSSNMQQVEDLAVTKLKMITPDKNSIIYSSVTKDYFANNEAKGTKNTKDNLIAKVKNLLF</sequence>
<protein>
    <recommendedName>
        <fullName evidence="4">Cell division protein FtsL</fullName>
    </recommendedName>
</protein>
<dbReference type="Proteomes" id="UP001623591">
    <property type="component" value="Unassembled WGS sequence"/>
</dbReference>
<feature type="transmembrane region" description="Helical" evidence="1">
    <location>
        <begin position="56"/>
        <end position="76"/>
    </location>
</feature>
<comment type="caution">
    <text evidence="2">The sequence shown here is derived from an EMBL/GenBank/DDBJ whole genome shotgun (WGS) entry which is preliminary data.</text>
</comment>
<dbReference type="EMBL" id="JBJHZZ010000003">
    <property type="protein sequence ID" value="MFL0246743.1"/>
    <property type="molecule type" value="Genomic_DNA"/>
</dbReference>
<accession>A0ABW8T4U0</accession>
<keyword evidence="1" id="KW-0472">Membrane</keyword>
<evidence type="ECO:0008006" key="4">
    <source>
        <dbReference type="Google" id="ProtNLM"/>
    </source>
</evidence>
<reference evidence="2 3" key="1">
    <citation type="submission" date="2024-11" db="EMBL/GenBank/DDBJ databases">
        <authorList>
            <person name="Heng Y.C."/>
            <person name="Lim A.C.H."/>
            <person name="Lee J.K.Y."/>
            <person name="Kittelmann S."/>
        </authorList>
    </citation>
    <scope>NUCLEOTIDE SEQUENCE [LARGE SCALE GENOMIC DNA]</scope>
    <source>
        <strain evidence="2 3">WILCCON 0185</strain>
    </source>
</reference>
<evidence type="ECO:0000313" key="2">
    <source>
        <dbReference type="EMBL" id="MFL0246743.1"/>
    </source>
</evidence>
<proteinExistence type="predicted"/>
<name>A0ABW8T4U0_9CLOT</name>
<evidence type="ECO:0000313" key="3">
    <source>
        <dbReference type="Proteomes" id="UP001623591"/>
    </source>
</evidence>
<keyword evidence="1" id="KW-1133">Transmembrane helix</keyword>
<organism evidence="2 3">
    <name type="scientific">Candidatus Clostridium stratigraminis</name>
    <dbReference type="NCBI Taxonomy" id="3381661"/>
    <lineage>
        <taxon>Bacteria</taxon>
        <taxon>Bacillati</taxon>
        <taxon>Bacillota</taxon>
        <taxon>Clostridia</taxon>
        <taxon>Eubacteriales</taxon>
        <taxon>Clostridiaceae</taxon>
        <taxon>Clostridium</taxon>
    </lineage>
</organism>
<gene>
    <name evidence="2" type="ORF">ACJDUG_07150</name>
</gene>
<keyword evidence="1" id="KW-0812">Transmembrane</keyword>
<evidence type="ECO:0000256" key="1">
    <source>
        <dbReference type="SAM" id="Phobius"/>
    </source>
</evidence>
<dbReference type="RefSeq" id="WP_406769210.1">
    <property type="nucleotide sequence ID" value="NZ_JBJHZZ010000003.1"/>
</dbReference>